<feature type="compositionally biased region" description="Basic residues" evidence="1">
    <location>
        <begin position="1"/>
        <end position="10"/>
    </location>
</feature>
<evidence type="ECO:0000256" key="1">
    <source>
        <dbReference type="SAM" id="MobiDB-lite"/>
    </source>
</evidence>
<reference evidence="2 3" key="1">
    <citation type="journal article" date="2023" name="Nucleic Acids Res.">
        <title>The hologenome of Daphnia magna reveals possible DNA methylation and microbiome-mediated evolution of the host genome.</title>
        <authorList>
            <person name="Chaturvedi A."/>
            <person name="Li X."/>
            <person name="Dhandapani V."/>
            <person name="Marshall H."/>
            <person name="Kissane S."/>
            <person name="Cuenca-Cambronero M."/>
            <person name="Asole G."/>
            <person name="Calvet F."/>
            <person name="Ruiz-Romero M."/>
            <person name="Marangio P."/>
            <person name="Guigo R."/>
            <person name="Rago D."/>
            <person name="Mirbahai L."/>
            <person name="Eastwood N."/>
            <person name="Colbourne J.K."/>
            <person name="Zhou J."/>
            <person name="Mallon E."/>
            <person name="Orsini L."/>
        </authorList>
    </citation>
    <scope>NUCLEOTIDE SEQUENCE [LARGE SCALE GENOMIC DNA]</scope>
    <source>
        <strain evidence="2">LRV0_1</strain>
    </source>
</reference>
<sequence length="95" mass="10311">MDGTSRRCRRVPSGPLMDGTSRRCRRVPSHSGTAAKVDSSGDIEKPLPQAKPSQLSQEGEEVEEEEEEDGCGGGGGGFYRHTENQTIEIQQHLVS</sequence>
<evidence type="ECO:0000313" key="2">
    <source>
        <dbReference type="EMBL" id="KAK4005780.1"/>
    </source>
</evidence>
<gene>
    <name evidence="2" type="ORF">OUZ56_010858</name>
</gene>
<feature type="region of interest" description="Disordered" evidence="1">
    <location>
        <begin position="1"/>
        <end position="95"/>
    </location>
</feature>
<feature type="compositionally biased region" description="Polar residues" evidence="1">
    <location>
        <begin position="84"/>
        <end position="95"/>
    </location>
</feature>
<protein>
    <submittedName>
        <fullName evidence="2">Uncharacterized protein</fullName>
    </submittedName>
</protein>
<dbReference type="EMBL" id="JAOYFB010000002">
    <property type="protein sequence ID" value="KAK4005780.1"/>
    <property type="molecule type" value="Genomic_DNA"/>
</dbReference>
<evidence type="ECO:0000313" key="3">
    <source>
        <dbReference type="Proteomes" id="UP001234178"/>
    </source>
</evidence>
<organism evidence="2 3">
    <name type="scientific">Daphnia magna</name>
    <dbReference type="NCBI Taxonomy" id="35525"/>
    <lineage>
        <taxon>Eukaryota</taxon>
        <taxon>Metazoa</taxon>
        <taxon>Ecdysozoa</taxon>
        <taxon>Arthropoda</taxon>
        <taxon>Crustacea</taxon>
        <taxon>Branchiopoda</taxon>
        <taxon>Diplostraca</taxon>
        <taxon>Cladocera</taxon>
        <taxon>Anomopoda</taxon>
        <taxon>Daphniidae</taxon>
        <taxon>Daphnia</taxon>
    </lineage>
</organism>
<keyword evidence="3" id="KW-1185">Reference proteome</keyword>
<name>A0ABQ9YYV0_9CRUS</name>
<feature type="compositionally biased region" description="Acidic residues" evidence="1">
    <location>
        <begin position="58"/>
        <end position="70"/>
    </location>
</feature>
<proteinExistence type="predicted"/>
<accession>A0ABQ9YYV0</accession>
<dbReference type="Proteomes" id="UP001234178">
    <property type="component" value="Unassembled WGS sequence"/>
</dbReference>
<comment type="caution">
    <text evidence="2">The sequence shown here is derived from an EMBL/GenBank/DDBJ whole genome shotgun (WGS) entry which is preliminary data.</text>
</comment>